<comment type="caution">
    <text evidence="2">The sequence shown here is derived from an EMBL/GenBank/DDBJ whole genome shotgun (WGS) entry which is preliminary data.</text>
</comment>
<dbReference type="SUPFAM" id="SSF52540">
    <property type="entry name" value="P-loop containing nucleoside triphosphate hydrolases"/>
    <property type="match status" value="1"/>
</dbReference>
<evidence type="ECO:0000313" key="2">
    <source>
        <dbReference type="EMBL" id="GBR17453.1"/>
    </source>
</evidence>
<dbReference type="PIRSF" id="PIRSF009320">
    <property type="entry name" value="Nuc_binding_HP_1000"/>
    <property type="match status" value="1"/>
</dbReference>
<dbReference type="EMBL" id="BAQW01000015">
    <property type="protein sequence ID" value="GBR17453.1"/>
    <property type="molecule type" value="Genomic_DNA"/>
</dbReference>
<gene>
    <name evidence="2" type="ORF">AA0228_3031</name>
</gene>
<reference evidence="2" key="1">
    <citation type="submission" date="2013-04" db="EMBL/GenBank/DDBJ databases">
        <title>The genome sequencing project of 58 acetic acid bacteria.</title>
        <authorList>
            <person name="Okamoto-Kainuma A."/>
            <person name="Ishikawa M."/>
            <person name="Umino S."/>
            <person name="Koizumi Y."/>
            <person name="Shiwa Y."/>
            <person name="Yoshikawa H."/>
            <person name="Matsutani M."/>
            <person name="Matsushita K."/>
        </authorList>
    </citation>
    <scope>NUCLEOTIDE SEQUENCE</scope>
    <source>
        <strain evidence="2">NRIC 0228</strain>
    </source>
</reference>
<evidence type="ECO:0000313" key="3">
    <source>
        <dbReference type="Proteomes" id="UP001061070"/>
    </source>
</evidence>
<organism evidence="2 3">
    <name type="scientific">Gluconobacter frateurii NRIC 0228</name>
    <dbReference type="NCBI Taxonomy" id="1307946"/>
    <lineage>
        <taxon>Bacteria</taxon>
        <taxon>Pseudomonadati</taxon>
        <taxon>Pseudomonadota</taxon>
        <taxon>Alphaproteobacteria</taxon>
        <taxon>Acetobacterales</taxon>
        <taxon>Acetobacteraceae</taxon>
        <taxon>Gluconobacter</taxon>
    </lineage>
</organism>
<protein>
    <recommendedName>
        <fullName evidence="1">CobQ/CobB/MinD/ParA nucleotide binding domain-containing protein</fullName>
    </recommendedName>
</protein>
<feature type="domain" description="CobQ/CobB/MinD/ParA nucleotide binding" evidence="1">
    <location>
        <begin position="5"/>
        <end position="177"/>
    </location>
</feature>
<dbReference type="CDD" id="cd02042">
    <property type="entry name" value="ParAB_family"/>
    <property type="match status" value="1"/>
</dbReference>
<dbReference type="InterPro" id="IPR027417">
    <property type="entry name" value="P-loop_NTPase"/>
</dbReference>
<proteinExistence type="predicted"/>
<sequence>MGKVIVVSQSKGGSGKSTVCLVVAQILASRGFKVALLDGDPNKTILNWAGPIDTVGDLTEKNIVGQVNEKRSEYDFVFVDTEGVGNLLSSRAILKADFVLIPLQASVPDAIQANRVVQLIKDDEEAFERSIPHAFIFTRTNPAIKSKLEKAIRDEIDEAGYPVFQNQLNERSAFKAVFYHNCLLSQLPNDVAGVDKAIQNAEQVADELMEKLK</sequence>
<dbReference type="InterPro" id="IPR002586">
    <property type="entry name" value="CobQ/CobB/MinD/ParA_Nub-bd_dom"/>
</dbReference>
<dbReference type="PANTHER" id="PTHR13696">
    <property type="entry name" value="P-LOOP CONTAINING NUCLEOSIDE TRIPHOSPHATE HYDROLASE"/>
    <property type="match status" value="1"/>
</dbReference>
<keyword evidence="3" id="KW-1185">Reference proteome</keyword>
<accession>A0ABQ0QFN7</accession>
<dbReference type="Gene3D" id="3.40.50.300">
    <property type="entry name" value="P-loop containing nucleotide triphosphate hydrolases"/>
    <property type="match status" value="1"/>
</dbReference>
<dbReference type="PANTHER" id="PTHR13696:SF96">
    <property type="entry name" value="COBQ_COBB_MIND_PARA NUCLEOTIDE BINDING DOMAIN-CONTAINING PROTEIN"/>
    <property type="match status" value="1"/>
</dbReference>
<dbReference type="Proteomes" id="UP001061070">
    <property type="component" value="Unassembled WGS sequence"/>
</dbReference>
<name>A0ABQ0QFN7_9PROT</name>
<evidence type="ECO:0000259" key="1">
    <source>
        <dbReference type="Pfam" id="PF01656"/>
    </source>
</evidence>
<dbReference type="RefSeq" id="WP_099183144.1">
    <property type="nucleotide sequence ID" value="NZ_BAQW01000015.1"/>
</dbReference>
<dbReference type="InterPro" id="IPR050678">
    <property type="entry name" value="DNA_Partitioning_ATPase"/>
</dbReference>
<dbReference type="Pfam" id="PF01656">
    <property type="entry name" value="CbiA"/>
    <property type="match status" value="1"/>
</dbReference>